<dbReference type="SUPFAM" id="SSF52467">
    <property type="entry name" value="DHS-like NAD/FAD-binding domain"/>
    <property type="match status" value="1"/>
</dbReference>
<keyword evidence="3" id="KW-1185">Reference proteome</keyword>
<organism evidence="2 3">
    <name type="scientific">Rhizobium vallis</name>
    <dbReference type="NCBI Taxonomy" id="634290"/>
    <lineage>
        <taxon>Bacteria</taxon>
        <taxon>Pseudomonadati</taxon>
        <taxon>Pseudomonadota</taxon>
        <taxon>Alphaproteobacteria</taxon>
        <taxon>Hyphomicrobiales</taxon>
        <taxon>Rhizobiaceae</taxon>
        <taxon>Rhizobium/Agrobacterium group</taxon>
        <taxon>Rhizobium</taxon>
    </lineage>
</organism>
<reference evidence="3" key="1">
    <citation type="submission" date="2018-11" db="EMBL/GenBank/DDBJ databases">
        <title>Rhizobium chutanense sp. nov., isolated from root nodules of Phaseolus vulgaris in China.</title>
        <authorList>
            <person name="Huo Y."/>
        </authorList>
    </citation>
    <scope>NUCLEOTIDE SEQUENCE [LARGE SCALE GENOMIC DNA]</scope>
    <source>
        <strain evidence="3">CCBAU 65647</strain>
    </source>
</reference>
<evidence type="ECO:0000256" key="1">
    <source>
        <dbReference type="SAM" id="MobiDB-lite"/>
    </source>
</evidence>
<comment type="caution">
    <text evidence="2">The sequence shown here is derived from an EMBL/GenBank/DDBJ whole genome shotgun (WGS) entry which is preliminary data.</text>
</comment>
<dbReference type="Proteomes" id="UP000278823">
    <property type="component" value="Unassembled WGS sequence"/>
</dbReference>
<dbReference type="InterPro" id="IPR029035">
    <property type="entry name" value="DHS-like_NAD/FAD-binding_dom"/>
</dbReference>
<dbReference type="RefSeq" id="WP_126922109.1">
    <property type="nucleotide sequence ID" value="NZ_ML133690.1"/>
</dbReference>
<gene>
    <name evidence="2" type="ORF">EFQ99_16725</name>
</gene>
<dbReference type="Pfam" id="PF13289">
    <property type="entry name" value="SIR2_2"/>
    <property type="match status" value="1"/>
</dbReference>
<sequence>MRFNENGPDIPDELLIARDEGDVLFFCGAGVSLAFAGLADFLRLAGDVIEELGSLTGSQARRLFDAASTTSPSGFKSFVPVDRMFSSLDLEFDPLEVRGAVARALRPEPDADLTAHKTLIDLSRGIDGRPRLITTNFDLLFEKCDAQLKSWGPASLPVPDRPADFEGIIHIHGHVDRDYSGISDAVVLSSGDFGKAYLSDGWATHYIRKLMNRYKIVFIGYSADDPPVQYLLEALREEQSPTTSLYAFQYGDEADAREQWMQKGVTPIAFGSDYSNLWETLRGWAERARDLSAWHHQTVVDASSGPSQASPVFRGRIAHMASTVVGMAKLASAEPPVPSTWLYTFDPAVRYLRPEPIDRGDPNSGQFDPFEHFGLDRDEPPPPYDPEDDFHKREAPASAWNAFGASKRDLIGIHERELGSIYAHSAIAPRLWSLSIFLIRRMKEAPTLWWAAGLRTAHQNLIFQLEQELRYRLSDDPGPMPKYWRYLLAFWKEPNREVDQAALEISGRALREGWSPGLVREAVELCRPAISVQRKYGVEPPSSPDHDPAGFISLDVEYPRPHQEFKFDVQHLPLAAELWRGLLADAERMEIEIGAWIELDTTRPDDDGQELSADTYGLTGPLLRFTHLLEALEDGNPGAAAREVMAWEAYTGIVFERLRIWAAGRSALTSSEYAEAIFAKLDDRVFWSSNHERDLFFAIRDRWPDISSNGRKSIETRLLSSPIPYLEMTEVEEARTTAAMVRLSALHWFAQNGVTFSFDVEAEKSRLRALAPAWKDEYAEYTARPKFSGVHSVVTDSDPTSILNVRSSELLPIELPRRRGLDFTEYDPFAGYCAMKPARAILALHSAMRRTVDTTWHYWSTFLRSTSKMKTSARMDTVVVTLIQSLSTDEVAKLWYPLVDWLSNRAVALEARGFGEFDIIWDRIVAAAAVHPSQYKQKPSRDWSFESLNSPIGRLVQALVDIRLPDGQHAVPPQWIARLTKVLNLPGDHGRHALYHVAMRASWLHYHEPAWTDAHVLSKATAKGPDGDAFWSGFARMGRVPEQAILQKLKLPMLTRIGKGGRDEHNLVGYLLSGWAGKAAERTVSDQEMRDVLILGDNDVRHAALRFVSDWAAAHQEWMELVIPFLNRVWPKQRTLRTPQVSAELFRFASRLPTLFGPIIDAVSRGLVSLSRGHMMHLSCNVDDLDNDGVEALLTALEKLLPEDRVQWPYDGKRIIDQLKASGRGLGPRLDRLVLRANEREH</sequence>
<evidence type="ECO:0000313" key="3">
    <source>
        <dbReference type="Proteomes" id="UP000278823"/>
    </source>
</evidence>
<protein>
    <submittedName>
        <fullName evidence="2">Uncharacterized protein</fullName>
    </submittedName>
</protein>
<dbReference type="EMBL" id="RJTH01000005">
    <property type="protein sequence ID" value="RUM24622.1"/>
    <property type="molecule type" value="Genomic_DNA"/>
</dbReference>
<evidence type="ECO:0000313" key="2">
    <source>
        <dbReference type="EMBL" id="RUM24622.1"/>
    </source>
</evidence>
<feature type="region of interest" description="Disordered" evidence="1">
    <location>
        <begin position="354"/>
        <end position="382"/>
    </location>
</feature>
<dbReference type="AlphaFoldDB" id="A0A3S0T564"/>
<name>A0A3S0T564_9HYPH</name>
<feature type="compositionally biased region" description="Basic and acidic residues" evidence="1">
    <location>
        <begin position="369"/>
        <end position="380"/>
    </location>
</feature>
<accession>A0A3S0T564</accession>
<proteinExistence type="predicted"/>
<dbReference type="OrthoDB" id="2077946at2"/>